<name>A0A841DPN0_9ACTN</name>
<proteinExistence type="predicted"/>
<organism evidence="1 2">
    <name type="scientific">Kribbella solani</name>
    <dbReference type="NCBI Taxonomy" id="236067"/>
    <lineage>
        <taxon>Bacteria</taxon>
        <taxon>Bacillati</taxon>
        <taxon>Actinomycetota</taxon>
        <taxon>Actinomycetes</taxon>
        <taxon>Propionibacteriales</taxon>
        <taxon>Kribbellaceae</taxon>
        <taxon>Kribbella</taxon>
    </lineage>
</organism>
<comment type="caution">
    <text evidence="1">The sequence shown here is derived from an EMBL/GenBank/DDBJ whole genome shotgun (WGS) entry which is preliminary data.</text>
</comment>
<evidence type="ECO:0000313" key="2">
    <source>
        <dbReference type="Proteomes" id="UP000558997"/>
    </source>
</evidence>
<evidence type="ECO:0000313" key="1">
    <source>
        <dbReference type="EMBL" id="MBB5979851.1"/>
    </source>
</evidence>
<protein>
    <submittedName>
        <fullName evidence="1">Uncharacterized protein</fullName>
    </submittedName>
</protein>
<dbReference type="RefSeq" id="WP_184835140.1">
    <property type="nucleotide sequence ID" value="NZ_BAAAVN010000006.1"/>
</dbReference>
<accession>A0A841DPN0</accession>
<dbReference type="EMBL" id="JACHNF010000001">
    <property type="protein sequence ID" value="MBB5979851.1"/>
    <property type="molecule type" value="Genomic_DNA"/>
</dbReference>
<gene>
    <name evidence="1" type="ORF">HDA44_003192</name>
</gene>
<reference evidence="1 2" key="1">
    <citation type="submission" date="2020-08" db="EMBL/GenBank/DDBJ databases">
        <title>Sequencing the genomes of 1000 actinobacteria strains.</title>
        <authorList>
            <person name="Klenk H.-P."/>
        </authorList>
    </citation>
    <scope>NUCLEOTIDE SEQUENCE [LARGE SCALE GENOMIC DNA]</scope>
    <source>
        <strain evidence="1 2">DSM 17294</strain>
    </source>
</reference>
<dbReference type="Proteomes" id="UP000558997">
    <property type="component" value="Unassembled WGS sequence"/>
</dbReference>
<keyword evidence="2" id="KW-1185">Reference proteome</keyword>
<sequence length="149" mass="17069">MGDRLESAIGQGQRYESKDGLQNEAQRLEVRPLAWAMALTRGGFLDDLLRLSQTHPGLLWEEKIVEPAPEVSDFYVTTDRIEPIIVSVRDGLEDARVMVDDYVFESVPASELYDFLAAVLDGDWEVRPKKGFWKPSQMEARRGDRRWLS</sequence>
<dbReference type="AlphaFoldDB" id="A0A841DPN0"/>